<accession>A0ACB5SC83</accession>
<protein>
    <submittedName>
        <fullName evidence="1">Uncharacterized protein</fullName>
    </submittedName>
</protein>
<organism evidence="1 2">
    <name type="scientific">Neofusicoccum parvum</name>
    <dbReference type="NCBI Taxonomy" id="310453"/>
    <lineage>
        <taxon>Eukaryota</taxon>
        <taxon>Fungi</taxon>
        <taxon>Dikarya</taxon>
        <taxon>Ascomycota</taxon>
        <taxon>Pezizomycotina</taxon>
        <taxon>Dothideomycetes</taxon>
        <taxon>Dothideomycetes incertae sedis</taxon>
        <taxon>Botryosphaeriales</taxon>
        <taxon>Botryosphaeriaceae</taxon>
        <taxon>Neofusicoccum</taxon>
    </lineage>
</organism>
<evidence type="ECO:0000313" key="2">
    <source>
        <dbReference type="Proteomes" id="UP001165186"/>
    </source>
</evidence>
<name>A0ACB5SC83_9PEZI</name>
<dbReference type="EMBL" id="BSXG01000256">
    <property type="protein sequence ID" value="GME34711.1"/>
    <property type="molecule type" value="Genomic_DNA"/>
</dbReference>
<comment type="caution">
    <text evidence="1">The sequence shown here is derived from an EMBL/GenBank/DDBJ whole genome shotgun (WGS) entry which is preliminary data.</text>
</comment>
<sequence length="334" mass="36206">MPPRRTPLHHSPCPSTTAPPPFHHCTPRMTLGEAPIYRATDSTLHWVECLANPPTLHILPVSPSTGAATGPARVLPLAESVTVACFRRGRPGSYVAAYYAGIAWLDEASGALEVVREIVPRAERGERRMNDGGVDAAGRFWVAEIDLVAAAYGGPGRLPEGYGVPRGRLWRFDPEGGGGLKEMETGLVCGNGVGWSPDDRTMYLNDSAQGLVYAYDFDLTSGELSNKRILVDRRGSYGEPDGMVVDTDGNLWIAVYASDRVMVFSPQGEHLRDVLLPARNPTCTTWGGQDFDILFITTASDRANESDENDEGGHMFKYKPDGGVKGFAKHEFAG</sequence>
<evidence type="ECO:0000313" key="1">
    <source>
        <dbReference type="EMBL" id="GME34711.1"/>
    </source>
</evidence>
<reference evidence="1" key="1">
    <citation type="submission" date="2024-09" db="EMBL/GenBank/DDBJ databases">
        <title>Draft Genome Sequences of Neofusicoccum parvum.</title>
        <authorList>
            <person name="Ashida A."/>
            <person name="Camagna M."/>
            <person name="Tanaka A."/>
            <person name="Takemoto D."/>
        </authorList>
    </citation>
    <scope>NUCLEOTIDE SEQUENCE</scope>
    <source>
        <strain evidence="1">PPO83</strain>
    </source>
</reference>
<dbReference type="Proteomes" id="UP001165186">
    <property type="component" value="Unassembled WGS sequence"/>
</dbReference>
<gene>
    <name evidence="1" type="primary">g6650</name>
    <name evidence="1" type="ORF">NpPPO83_00006650</name>
</gene>
<proteinExistence type="predicted"/>
<keyword evidence="2" id="KW-1185">Reference proteome</keyword>